<evidence type="ECO:0000313" key="3">
    <source>
        <dbReference type="Proteomes" id="UP000799777"/>
    </source>
</evidence>
<dbReference type="AlphaFoldDB" id="A0A9P4LIU9"/>
<sequence length="150" mass="16229">MAYERPPRLLLPFIFPPLMATQPTTAPAGRSNISLSVVTSIETNSEHLTSLLEVDTVSMAVNTMNALVSSLATEPQEPRQNRPGSTEVSVPWPMFDFQTNGGAVHFTYNAPAGSSSSQLMSNQPMKFETGGGTVHFTCNAGKDQARRRSE</sequence>
<reference evidence="2" key="1">
    <citation type="journal article" date="2020" name="Stud. Mycol.">
        <title>101 Dothideomycetes genomes: a test case for predicting lifestyles and emergence of pathogens.</title>
        <authorList>
            <person name="Haridas S."/>
            <person name="Albert R."/>
            <person name="Binder M."/>
            <person name="Bloem J."/>
            <person name="Labutti K."/>
            <person name="Salamov A."/>
            <person name="Andreopoulos B."/>
            <person name="Baker S."/>
            <person name="Barry K."/>
            <person name="Bills G."/>
            <person name="Bluhm B."/>
            <person name="Cannon C."/>
            <person name="Castanera R."/>
            <person name="Culley D."/>
            <person name="Daum C."/>
            <person name="Ezra D."/>
            <person name="Gonzalez J."/>
            <person name="Henrissat B."/>
            <person name="Kuo A."/>
            <person name="Liang C."/>
            <person name="Lipzen A."/>
            <person name="Lutzoni F."/>
            <person name="Magnuson J."/>
            <person name="Mondo S."/>
            <person name="Nolan M."/>
            <person name="Ohm R."/>
            <person name="Pangilinan J."/>
            <person name="Park H.-J."/>
            <person name="Ramirez L."/>
            <person name="Alfaro M."/>
            <person name="Sun H."/>
            <person name="Tritt A."/>
            <person name="Yoshinaga Y."/>
            <person name="Zwiers L.-H."/>
            <person name="Turgeon B."/>
            <person name="Goodwin S."/>
            <person name="Spatafora J."/>
            <person name="Crous P."/>
            <person name="Grigoriev I."/>
        </authorList>
    </citation>
    <scope>NUCLEOTIDE SEQUENCE</scope>
    <source>
        <strain evidence="2">CBS 110217</strain>
    </source>
</reference>
<comment type="caution">
    <text evidence="2">The sequence shown here is derived from an EMBL/GenBank/DDBJ whole genome shotgun (WGS) entry which is preliminary data.</text>
</comment>
<name>A0A9P4LIU9_9PLEO</name>
<gene>
    <name evidence="2" type="ORF">EK21DRAFT_92309</name>
</gene>
<protein>
    <submittedName>
        <fullName evidence="2">Uncharacterized protein</fullName>
    </submittedName>
</protein>
<dbReference type="Proteomes" id="UP000799777">
    <property type="component" value="Unassembled WGS sequence"/>
</dbReference>
<proteinExistence type="predicted"/>
<evidence type="ECO:0000256" key="1">
    <source>
        <dbReference type="SAM" id="MobiDB-lite"/>
    </source>
</evidence>
<feature type="region of interest" description="Disordered" evidence="1">
    <location>
        <begin position="71"/>
        <end position="91"/>
    </location>
</feature>
<evidence type="ECO:0000313" key="2">
    <source>
        <dbReference type="EMBL" id="KAF2026565.1"/>
    </source>
</evidence>
<accession>A0A9P4LIU9</accession>
<dbReference type="EMBL" id="ML978241">
    <property type="protein sequence ID" value="KAF2026565.1"/>
    <property type="molecule type" value="Genomic_DNA"/>
</dbReference>
<organism evidence="2 3">
    <name type="scientific">Setomelanomma holmii</name>
    <dbReference type="NCBI Taxonomy" id="210430"/>
    <lineage>
        <taxon>Eukaryota</taxon>
        <taxon>Fungi</taxon>
        <taxon>Dikarya</taxon>
        <taxon>Ascomycota</taxon>
        <taxon>Pezizomycotina</taxon>
        <taxon>Dothideomycetes</taxon>
        <taxon>Pleosporomycetidae</taxon>
        <taxon>Pleosporales</taxon>
        <taxon>Pleosporineae</taxon>
        <taxon>Phaeosphaeriaceae</taxon>
        <taxon>Setomelanomma</taxon>
    </lineage>
</organism>
<keyword evidence="3" id="KW-1185">Reference proteome</keyword>